<dbReference type="Pfam" id="PF18765">
    <property type="entry name" value="Polbeta"/>
    <property type="match status" value="1"/>
</dbReference>
<dbReference type="Gene3D" id="3.30.460.10">
    <property type="entry name" value="Beta Polymerase, domain 2"/>
    <property type="match status" value="1"/>
</dbReference>
<accession>A0A0F9S987</accession>
<dbReference type="CDD" id="cd05403">
    <property type="entry name" value="NT_KNTase_like"/>
    <property type="match status" value="1"/>
</dbReference>
<dbReference type="EMBL" id="LAZR01002165">
    <property type="protein sequence ID" value="KKN33586.1"/>
    <property type="molecule type" value="Genomic_DNA"/>
</dbReference>
<sequence length="125" mass="14790">MENYDSVNSIRNYSRYWKEKIEKRKQNLQKRRKFLENLANKCSILLKKKYKIKKVYLIGSLVREYKIHETSDIDLVVIGLPDEDYFSALKELYQLLPNGVDIDLITEETASESMKIMIKKNGVLI</sequence>
<comment type="caution">
    <text evidence="2">The sequence shown here is derived from an EMBL/GenBank/DDBJ whole genome shotgun (WGS) entry which is preliminary data.</text>
</comment>
<protein>
    <recommendedName>
        <fullName evidence="1">Polymerase beta nucleotidyltransferase domain-containing protein</fullName>
    </recommendedName>
</protein>
<reference evidence="2" key="1">
    <citation type="journal article" date="2015" name="Nature">
        <title>Complex archaea that bridge the gap between prokaryotes and eukaryotes.</title>
        <authorList>
            <person name="Spang A."/>
            <person name="Saw J.H."/>
            <person name="Jorgensen S.L."/>
            <person name="Zaremba-Niedzwiedzka K."/>
            <person name="Martijn J."/>
            <person name="Lind A.E."/>
            <person name="van Eijk R."/>
            <person name="Schleper C."/>
            <person name="Guy L."/>
            <person name="Ettema T.J."/>
        </authorList>
    </citation>
    <scope>NUCLEOTIDE SEQUENCE</scope>
</reference>
<organism evidence="2">
    <name type="scientific">marine sediment metagenome</name>
    <dbReference type="NCBI Taxonomy" id="412755"/>
    <lineage>
        <taxon>unclassified sequences</taxon>
        <taxon>metagenomes</taxon>
        <taxon>ecological metagenomes</taxon>
    </lineage>
</organism>
<name>A0A0F9S987_9ZZZZ</name>
<dbReference type="AlphaFoldDB" id="A0A0F9S987"/>
<feature type="domain" description="Polymerase beta nucleotidyltransferase" evidence="1">
    <location>
        <begin position="40"/>
        <end position="125"/>
    </location>
</feature>
<dbReference type="SUPFAM" id="SSF81301">
    <property type="entry name" value="Nucleotidyltransferase"/>
    <property type="match status" value="1"/>
</dbReference>
<dbReference type="PIRSF" id="PIRSF020217">
    <property type="entry name" value="UCP020217"/>
    <property type="match status" value="1"/>
</dbReference>
<gene>
    <name evidence="2" type="ORF">LCGC14_0802150</name>
</gene>
<dbReference type="InterPro" id="IPR024700">
    <property type="entry name" value="UCP020217"/>
</dbReference>
<proteinExistence type="predicted"/>
<dbReference type="InterPro" id="IPR041633">
    <property type="entry name" value="Polbeta"/>
</dbReference>
<evidence type="ECO:0000313" key="2">
    <source>
        <dbReference type="EMBL" id="KKN33586.1"/>
    </source>
</evidence>
<evidence type="ECO:0000259" key="1">
    <source>
        <dbReference type="Pfam" id="PF18765"/>
    </source>
</evidence>
<dbReference type="InterPro" id="IPR043519">
    <property type="entry name" value="NT_sf"/>
</dbReference>